<dbReference type="AlphaFoldDB" id="A0A6J7PRX5"/>
<evidence type="ECO:0000313" key="1">
    <source>
        <dbReference type="EMBL" id="CAB5007641.1"/>
    </source>
</evidence>
<organism evidence="1">
    <name type="scientific">freshwater metagenome</name>
    <dbReference type="NCBI Taxonomy" id="449393"/>
    <lineage>
        <taxon>unclassified sequences</taxon>
        <taxon>metagenomes</taxon>
        <taxon>ecological metagenomes</taxon>
    </lineage>
</organism>
<proteinExistence type="predicted"/>
<dbReference type="EMBL" id="CAFBPN010000002">
    <property type="protein sequence ID" value="CAB5007641.1"/>
    <property type="molecule type" value="Genomic_DNA"/>
</dbReference>
<evidence type="ECO:0000313" key="2">
    <source>
        <dbReference type="EMBL" id="CAB5060653.1"/>
    </source>
</evidence>
<name>A0A6J7PRX5_9ZZZZ</name>
<dbReference type="EMBL" id="CAFBQU010000004">
    <property type="protein sequence ID" value="CAB5060653.1"/>
    <property type="molecule type" value="Genomic_DNA"/>
</dbReference>
<reference evidence="1" key="1">
    <citation type="submission" date="2020-05" db="EMBL/GenBank/DDBJ databases">
        <authorList>
            <person name="Chiriac C."/>
            <person name="Salcher M."/>
            <person name="Ghai R."/>
            <person name="Kavagutti S V."/>
        </authorList>
    </citation>
    <scope>NUCLEOTIDE SEQUENCE</scope>
</reference>
<protein>
    <submittedName>
        <fullName evidence="1">Unannotated protein</fullName>
    </submittedName>
</protein>
<sequence>MGNRHAKKTVVLSILFFSLVGLVVSEQNVVALPPISDPEVHSYSVSGEVEQDTPLNILQEKMRAAPFTGHGAYFSASSQRIFSALGVSPYGGVDSSLWDFGLCSEIGAADCSPSDGKWLTAWSILGTCRSEEDWGCIEEVKISAEGLDLQNLAKVETIGDVTVFSGNADLGIPRASSPTKWQASDGSQYVVTSSVTRTFMSGNNIWKSVGTDFQLQIERVSSSATLVADIPYVCPGVSRPDKNSICGGGVSFRPLMFLPSTTFAVKVRLPNVVKGWFQARFKEGEIGSQALGNNNTLYDIAGSVAPIYIAGGVVDPAVLPSDFFQKLYPGISYLPGGVIGPILPGQGTRSMQEYKAWSPYFDDKALMTSYQWNIRSTDWPVNNSCFSSLTGVTGLLATNAAAYLGLPPTWNSESGELEYKVASPHFDETGQVSSGTYSVSMPASAAKCLYGSATLPTTVDVSVNPEEGGTDFNSTLALAETKGWLNFSVKGFHFSSPSIKLKLGRAGSSISPPTGVGLVSPPTTSVSVAPALSVPSTVRVVLISKSLTAKSIATYAKLKVASTSKVSLRVLPISAKFCKVSGSSLKGLKAGSCKVTVTVTPKKGRPTSKTVTLKIAK</sequence>
<accession>A0A6J7PRX5</accession>
<gene>
    <name evidence="1" type="ORF">UFOPK4098_00105</name>
    <name evidence="2" type="ORF">UFOPK4347_00305</name>
</gene>